<evidence type="ECO:0000256" key="4">
    <source>
        <dbReference type="ARBA" id="ARBA00022516"/>
    </source>
</evidence>
<dbReference type="SUPFAM" id="SSF52440">
    <property type="entry name" value="PreATP-grasp domain"/>
    <property type="match status" value="1"/>
</dbReference>
<comment type="function">
    <text evidence="1 19">This protein is a component of the acetyl coenzyme A carboxylase complex; first, biotin carboxylase catalyzes the carboxylation of the carrier protein and then the transcarboxylase transfers the carboxyl group to form malonyl-CoA.</text>
</comment>
<dbReference type="Pfam" id="PF02785">
    <property type="entry name" value="Biotin_carb_C"/>
    <property type="match status" value="1"/>
</dbReference>
<keyword evidence="15 19" id="KW-0092">Biotin</keyword>
<dbReference type="FunFam" id="3.40.50.20:FF:000010">
    <property type="entry name" value="Propionyl-CoA carboxylase subunit alpha"/>
    <property type="match status" value="1"/>
</dbReference>
<comment type="caution">
    <text evidence="23">The sequence shown here is derived from an EMBL/GenBank/DDBJ whole genome shotgun (WGS) entry which is preliminary data.</text>
</comment>
<dbReference type="InterPro" id="IPR005482">
    <property type="entry name" value="Biotin_COase_C"/>
</dbReference>
<evidence type="ECO:0000256" key="17">
    <source>
        <dbReference type="ARBA" id="ARBA00062964"/>
    </source>
</evidence>
<dbReference type="InterPro" id="IPR016185">
    <property type="entry name" value="PreATP-grasp_dom_sf"/>
</dbReference>
<keyword evidence="8" id="KW-0479">Metal-binding</keyword>
<evidence type="ECO:0000256" key="13">
    <source>
        <dbReference type="ARBA" id="ARBA00023098"/>
    </source>
</evidence>
<keyword evidence="10 18" id="KW-0067">ATP-binding</keyword>
<gene>
    <name evidence="23" type="ORF">WJX73_007907</name>
</gene>
<dbReference type="GO" id="GO:0009507">
    <property type="term" value="C:chloroplast"/>
    <property type="evidence" value="ECO:0007669"/>
    <property type="project" value="UniProtKB-SubCell"/>
</dbReference>
<evidence type="ECO:0000256" key="7">
    <source>
        <dbReference type="ARBA" id="ARBA00022640"/>
    </source>
</evidence>
<dbReference type="EC" id="6.3.4.14" evidence="3 19"/>
<keyword evidence="11" id="KW-0460">Magnesium</keyword>
<evidence type="ECO:0000313" key="24">
    <source>
        <dbReference type="Proteomes" id="UP001465755"/>
    </source>
</evidence>
<keyword evidence="13 19" id="KW-0443">Lipid metabolism</keyword>
<evidence type="ECO:0000256" key="19">
    <source>
        <dbReference type="RuleBase" id="RU365063"/>
    </source>
</evidence>
<keyword evidence="7" id="KW-0934">Plastid</keyword>
<comment type="subunit">
    <text evidence="17">Acetyl-CoA carboxylase is a heterohexamer composed of biotin carboxyl carrier protein, biotin carboxylase and two subunits each of ACCase subunit alpha and ACCase plastid-coded subunit beta (accD).</text>
</comment>
<dbReference type="AlphaFoldDB" id="A0AAW1PBE0"/>
<reference evidence="23 24" key="1">
    <citation type="journal article" date="2024" name="Nat. Commun.">
        <title>Phylogenomics reveals the evolutionary origins of lichenization in chlorophyte algae.</title>
        <authorList>
            <person name="Puginier C."/>
            <person name="Libourel C."/>
            <person name="Otte J."/>
            <person name="Skaloud P."/>
            <person name="Haon M."/>
            <person name="Grisel S."/>
            <person name="Petersen M."/>
            <person name="Berrin J.G."/>
            <person name="Delaux P.M."/>
            <person name="Dal Grande F."/>
            <person name="Keller J."/>
        </authorList>
    </citation>
    <scope>NUCLEOTIDE SEQUENCE [LARGE SCALE GENOMIC DNA]</scope>
    <source>
        <strain evidence="23 24">SAG 2036</strain>
    </source>
</reference>
<feature type="domain" description="ATP-grasp" evidence="21">
    <location>
        <begin position="194"/>
        <end position="390"/>
    </location>
</feature>
<dbReference type="GO" id="GO:0005524">
    <property type="term" value="F:ATP binding"/>
    <property type="evidence" value="ECO:0007669"/>
    <property type="project" value="UniProtKB-UniRule"/>
</dbReference>
<dbReference type="GO" id="GO:0004075">
    <property type="term" value="F:biotin carboxylase activity"/>
    <property type="evidence" value="ECO:0007669"/>
    <property type="project" value="UniProtKB-EC"/>
</dbReference>
<dbReference type="InterPro" id="IPR005481">
    <property type="entry name" value="BC-like_N"/>
</dbReference>
<evidence type="ECO:0000256" key="2">
    <source>
        <dbReference type="ARBA" id="ARBA00004229"/>
    </source>
</evidence>
<dbReference type="Gene3D" id="3.30.470.20">
    <property type="entry name" value="ATP-grasp fold, B domain"/>
    <property type="match status" value="1"/>
</dbReference>
<evidence type="ECO:0000256" key="10">
    <source>
        <dbReference type="ARBA" id="ARBA00022840"/>
    </source>
</evidence>
<dbReference type="SMART" id="SM00878">
    <property type="entry name" value="Biotin_carb_C"/>
    <property type="match status" value="1"/>
</dbReference>
<dbReference type="InterPro" id="IPR051602">
    <property type="entry name" value="ACC_Biotin_Carboxylase"/>
</dbReference>
<feature type="region of interest" description="Disordered" evidence="20">
    <location>
        <begin position="516"/>
        <end position="547"/>
    </location>
</feature>
<dbReference type="Proteomes" id="UP001465755">
    <property type="component" value="Unassembled WGS sequence"/>
</dbReference>
<dbReference type="Pfam" id="PF02786">
    <property type="entry name" value="CPSase_L_D2"/>
    <property type="match status" value="1"/>
</dbReference>
<dbReference type="PROSITE" id="PS50975">
    <property type="entry name" value="ATP_GRASP"/>
    <property type="match status" value="1"/>
</dbReference>
<dbReference type="Pfam" id="PF00289">
    <property type="entry name" value="Biotin_carb_N"/>
    <property type="match status" value="1"/>
</dbReference>
<evidence type="ECO:0000256" key="9">
    <source>
        <dbReference type="ARBA" id="ARBA00022741"/>
    </source>
</evidence>
<dbReference type="PROSITE" id="PS00867">
    <property type="entry name" value="CPSASE_2"/>
    <property type="match status" value="1"/>
</dbReference>
<keyword evidence="19" id="KW-0275">Fatty acid biosynthesis</keyword>
<evidence type="ECO:0000313" key="23">
    <source>
        <dbReference type="EMBL" id="KAK9805768.1"/>
    </source>
</evidence>
<evidence type="ECO:0000259" key="21">
    <source>
        <dbReference type="PROSITE" id="PS50975"/>
    </source>
</evidence>
<comment type="subunit">
    <text evidence="19">Acetyl-CoA carboxylase is a heterohexamer of biotin carboxyl carrier protein, biotin carboxylase and the two subunits of carboxyl transferase in a 2:2 complex.</text>
</comment>
<evidence type="ECO:0000256" key="3">
    <source>
        <dbReference type="ARBA" id="ARBA00013263"/>
    </source>
</evidence>
<dbReference type="SUPFAM" id="SSF51246">
    <property type="entry name" value="Rudiment single hybrid motif"/>
    <property type="match status" value="1"/>
</dbReference>
<dbReference type="PANTHER" id="PTHR48095">
    <property type="entry name" value="PYRUVATE CARBOXYLASE SUBUNIT A"/>
    <property type="match status" value="1"/>
</dbReference>
<evidence type="ECO:0000256" key="16">
    <source>
        <dbReference type="ARBA" id="ARBA00048600"/>
    </source>
</evidence>
<dbReference type="SUPFAM" id="SSF56059">
    <property type="entry name" value="Glutathione synthetase ATP-binding domain-like"/>
    <property type="match status" value="1"/>
</dbReference>
<comment type="catalytic activity">
    <reaction evidence="16 19">
        <text>N(6)-biotinyl-L-lysyl-[protein] + hydrogencarbonate + ATP = N(6)-carboxybiotinyl-L-lysyl-[protein] + ADP + phosphate + H(+)</text>
        <dbReference type="Rhea" id="RHEA:13501"/>
        <dbReference type="Rhea" id="RHEA-COMP:10505"/>
        <dbReference type="Rhea" id="RHEA-COMP:10506"/>
        <dbReference type="ChEBI" id="CHEBI:15378"/>
        <dbReference type="ChEBI" id="CHEBI:17544"/>
        <dbReference type="ChEBI" id="CHEBI:30616"/>
        <dbReference type="ChEBI" id="CHEBI:43474"/>
        <dbReference type="ChEBI" id="CHEBI:83144"/>
        <dbReference type="ChEBI" id="CHEBI:83145"/>
        <dbReference type="ChEBI" id="CHEBI:456216"/>
        <dbReference type="EC" id="6.3.4.14"/>
    </reaction>
</comment>
<keyword evidence="5" id="KW-0150">Chloroplast</keyword>
<proteinExistence type="predicted"/>
<dbReference type="PROSITE" id="PS50979">
    <property type="entry name" value="BC"/>
    <property type="match status" value="1"/>
</dbReference>
<evidence type="ECO:0000256" key="11">
    <source>
        <dbReference type="ARBA" id="ARBA00022842"/>
    </source>
</evidence>
<dbReference type="FunFam" id="3.30.1490.20:FF:000018">
    <property type="entry name" value="Biotin carboxylase"/>
    <property type="match status" value="1"/>
</dbReference>
<comment type="pathway">
    <text evidence="19">Lipid metabolism; malonyl-CoA biosynthesis; malonyl-CoA from acetyl-CoA: step 1/1.</text>
</comment>
<organism evidence="23 24">
    <name type="scientific">Symbiochloris irregularis</name>
    <dbReference type="NCBI Taxonomy" id="706552"/>
    <lineage>
        <taxon>Eukaryota</taxon>
        <taxon>Viridiplantae</taxon>
        <taxon>Chlorophyta</taxon>
        <taxon>core chlorophytes</taxon>
        <taxon>Trebouxiophyceae</taxon>
        <taxon>Trebouxiales</taxon>
        <taxon>Trebouxiaceae</taxon>
        <taxon>Symbiochloris</taxon>
    </lineage>
</organism>
<accession>A0AAW1PBE0</accession>
<dbReference type="NCBIfam" id="NF006367">
    <property type="entry name" value="PRK08591.1"/>
    <property type="match status" value="1"/>
</dbReference>
<protein>
    <recommendedName>
        <fullName evidence="3 19">Biotin carboxylase</fullName>
        <ecNumber evidence="3 19">6.3.4.14</ecNumber>
    </recommendedName>
    <alternativeName>
        <fullName evidence="19">Acetyl-coenzyme A carboxylase biotin carboxylase subunit A</fullName>
    </alternativeName>
</protein>
<feature type="compositionally biased region" description="Basic and acidic residues" evidence="20">
    <location>
        <begin position="516"/>
        <end position="530"/>
    </location>
</feature>
<keyword evidence="12" id="KW-0809">Transit peptide</keyword>
<sequence length="547" mass="59997">MTSLLPTRQVIFDSRSVTPRCSCQLLVRESQRSIPRQSVAAPLSPTQWQPCAAQAKHRLITAASPSDNGKAAVNDFTKVLVANRGEIAVRVIRACKELGLQTVAVYSLADEDCLHVELADEAVCIGEPPSSESYLNIPNLLSAAVSRGADAIHPGYGFLSENATFVEICGDHGINFIGPSPDNIRTMGDKSTARDTMKAAGVPTVPGSEGLIKDEAEAVKVSKEMGFPIMIKATAGGGGKGMRLAQNEGEFVQLLRQAQNEAESAFGNKAVYLERYIQNPRHIEFQVLCDKHGNCIHLGERDCSIQRRNQKLLEEAPSPALTPDVRTAMGEAAVNAAKSIGYVGVGTIEFLWEEKGFYFMEMNTRIQVEHPVTEMITGIDLIQEQLRAAQGHVLRFKQEDIKIKGHSIECRINAEDPFKNFRPSPGRIVGYLPPGGPHVRMDSHLYPDYLVPPNYDSLLGKLIVWGEDRPQAINRMRRALNEMVIAGVPTTAMYHTMILDIDDFQAGIVDTGFIPKHSDDLDTPPPEKKGTNIVEKAAKRAAKRARK</sequence>
<dbReference type="PROSITE" id="PS00866">
    <property type="entry name" value="CPSASE_1"/>
    <property type="match status" value="1"/>
</dbReference>
<dbReference type="FunFam" id="3.30.470.20:FF:000045">
    <property type="entry name" value="Biotin carboxylase"/>
    <property type="match status" value="1"/>
</dbReference>
<keyword evidence="6 19" id="KW-0436">Ligase</keyword>
<keyword evidence="19" id="KW-0276">Fatty acid metabolism</keyword>
<keyword evidence="24" id="KW-1185">Reference proteome</keyword>
<dbReference type="EMBL" id="JALJOQ010000042">
    <property type="protein sequence ID" value="KAK9805768.1"/>
    <property type="molecule type" value="Genomic_DNA"/>
</dbReference>
<evidence type="ECO:0000256" key="14">
    <source>
        <dbReference type="ARBA" id="ARBA00023211"/>
    </source>
</evidence>
<dbReference type="PANTHER" id="PTHR48095:SF2">
    <property type="entry name" value="BIOTIN CARBOXYLASE, CHLOROPLASTIC"/>
    <property type="match status" value="1"/>
</dbReference>
<comment type="subcellular location">
    <subcellularLocation>
        <location evidence="2">Plastid</location>
        <location evidence="2">Chloroplast</location>
    </subcellularLocation>
</comment>
<evidence type="ECO:0000259" key="22">
    <source>
        <dbReference type="PROSITE" id="PS50979"/>
    </source>
</evidence>
<keyword evidence="9 18" id="KW-0547">Nucleotide-binding</keyword>
<dbReference type="NCBIfam" id="TIGR00514">
    <property type="entry name" value="accC"/>
    <property type="match status" value="1"/>
</dbReference>
<evidence type="ECO:0000256" key="8">
    <source>
        <dbReference type="ARBA" id="ARBA00022723"/>
    </source>
</evidence>
<dbReference type="InterPro" id="IPR011761">
    <property type="entry name" value="ATP-grasp"/>
</dbReference>
<keyword evidence="4 19" id="KW-0444">Lipid biosynthesis</keyword>
<evidence type="ECO:0000256" key="12">
    <source>
        <dbReference type="ARBA" id="ARBA00022946"/>
    </source>
</evidence>
<evidence type="ECO:0000256" key="6">
    <source>
        <dbReference type="ARBA" id="ARBA00022598"/>
    </source>
</evidence>
<evidence type="ECO:0000256" key="20">
    <source>
        <dbReference type="SAM" id="MobiDB-lite"/>
    </source>
</evidence>
<evidence type="ECO:0000256" key="18">
    <source>
        <dbReference type="PROSITE-ProRule" id="PRU00409"/>
    </source>
</evidence>
<dbReference type="InterPro" id="IPR011054">
    <property type="entry name" value="Rudment_hybrid_motif"/>
</dbReference>
<dbReference type="InterPro" id="IPR011764">
    <property type="entry name" value="Biotin_carboxylation_dom"/>
</dbReference>
<feature type="domain" description="Biotin carboxylation" evidence="22">
    <location>
        <begin position="75"/>
        <end position="519"/>
    </location>
</feature>
<keyword evidence="14" id="KW-0464">Manganese</keyword>
<name>A0AAW1PBE0_9CHLO</name>
<dbReference type="InterPro" id="IPR005479">
    <property type="entry name" value="CPAse_ATP-bd"/>
</dbReference>
<dbReference type="InterPro" id="IPR004549">
    <property type="entry name" value="Acetyl_CoA_COase_biotin_COase"/>
</dbReference>
<evidence type="ECO:0000256" key="5">
    <source>
        <dbReference type="ARBA" id="ARBA00022528"/>
    </source>
</evidence>
<evidence type="ECO:0000256" key="1">
    <source>
        <dbReference type="ARBA" id="ARBA00003761"/>
    </source>
</evidence>
<dbReference type="GO" id="GO:0006633">
    <property type="term" value="P:fatty acid biosynthetic process"/>
    <property type="evidence" value="ECO:0007669"/>
    <property type="project" value="UniProtKB-KW"/>
</dbReference>
<evidence type="ECO:0000256" key="15">
    <source>
        <dbReference type="ARBA" id="ARBA00023267"/>
    </source>
</evidence>
<dbReference type="GO" id="GO:0046872">
    <property type="term" value="F:metal ion binding"/>
    <property type="evidence" value="ECO:0007669"/>
    <property type="project" value="UniProtKB-KW"/>
</dbReference>